<protein>
    <submittedName>
        <fullName evidence="1">Uncharacterized protein</fullName>
    </submittedName>
</protein>
<accession>A0AA88QXG3</accession>
<dbReference type="EMBL" id="JAVXUO010001887">
    <property type="protein sequence ID" value="KAK2978303.1"/>
    <property type="molecule type" value="Genomic_DNA"/>
</dbReference>
<keyword evidence="2" id="KW-1185">Reference proteome</keyword>
<dbReference type="AlphaFoldDB" id="A0AA88QXG3"/>
<reference evidence="1" key="1">
    <citation type="submission" date="2022-12" db="EMBL/GenBank/DDBJ databases">
        <title>Draft genome assemblies for two species of Escallonia (Escalloniales).</title>
        <authorList>
            <person name="Chanderbali A."/>
            <person name="Dervinis C."/>
            <person name="Anghel I."/>
            <person name="Soltis D."/>
            <person name="Soltis P."/>
            <person name="Zapata F."/>
        </authorList>
    </citation>
    <scope>NUCLEOTIDE SEQUENCE</scope>
    <source>
        <strain evidence="1">UCBG92.1500</strain>
        <tissue evidence="1">Leaf</tissue>
    </source>
</reference>
<feature type="non-terminal residue" evidence="1">
    <location>
        <position position="1"/>
    </location>
</feature>
<organism evidence="1 2">
    <name type="scientific">Escallonia rubra</name>
    <dbReference type="NCBI Taxonomy" id="112253"/>
    <lineage>
        <taxon>Eukaryota</taxon>
        <taxon>Viridiplantae</taxon>
        <taxon>Streptophyta</taxon>
        <taxon>Embryophyta</taxon>
        <taxon>Tracheophyta</taxon>
        <taxon>Spermatophyta</taxon>
        <taxon>Magnoliopsida</taxon>
        <taxon>eudicotyledons</taxon>
        <taxon>Gunneridae</taxon>
        <taxon>Pentapetalae</taxon>
        <taxon>asterids</taxon>
        <taxon>campanulids</taxon>
        <taxon>Escalloniales</taxon>
        <taxon>Escalloniaceae</taxon>
        <taxon>Escallonia</taxon>
    </lineage>
</organism>
<comment type="caution">
    <text evidence="1">The sequence shown here is derived from an EMBL/GenBank/DDBJ whole genome shotgun (WGS) entry which is preliminary data.</text>
</comment>
<evidence type="ECO:0000313" key="2">
    <source>
        <dbReference type="Proteomes" id="UP001187471"/>
    </source>
</evidence>
<proteinExistence type="predicted"/>
<dbReference type="PANTHER" id="PTHR36028:SF6">
    <property type="entry name" value="ATP SYNTHASE SUBUNIT E, MITOCHONDRIAL"/>
    <property type="match status" value="1"/>
</dbReference>
<gene>
    <name evidence="1" type="ORF">RJ640_017154</name>
</gene>
<evidence type="ECO:0000313" key="1">
    <source>
        <dbReference type="EMBL" id="KAK2978303.1"/>
    </source>
</evidence>
<sequence>SEDTEIAAAFGGAAVGEARSDIGECGFAGDDVVAEGLELSDGGVPGGAGDDAALGILPRRLAPGALVLDEYVRGLHLLCRHLFQLSLLCDGDIMDLIRASMTGRVFAVPFSSQNHQHAVTVKAKSPPMAPPPGPYSGTSTLALVARVSAFSLGLAYGSIKLKYLQVPRFPLLHLLQ</sequence>
<dbReference type="Proteomes" id="UP001187471">
    <property type="component" value="Unassembled WGS sequence"/>
</dbReference>
<name>A0AA88QXG3_9ASTE</name>
<dbReference type="PANTHER" id="PTHR36028">
    <property type="entry name" value="OSJNBB0050O03.8 PROTEIN"/>
    <property type="match status" value="1"/>
</dbReference>